<dbReference type="InterPro" id="IPR051924">
    <property type="entry name" value="GST_Kappa/NadH"/>
</dbReference>
<dbReference type="GO" id="GO:0006749">
    <property type="term" value="P:glutathione metabolic process"/>
    <property type="evidence" value="ECO:0007669"/>
    <property type="project" value="TreeGrafter"/>
</dbReference>
<organism evidence="4 5">
    <name type="scientific">SAR86 cluster bacterium</name>
    <dbReference type="NCBI Taxonomy" id="2030880"/>
    <lineage>
        <taxon>Bacteria</taxon>
        <taxon>Pseudomonadati</taxon>
        <taxon>Pseudomonadota</taxon>
        <taxon>Gammaproteobacteria</taxon>
        <taxon>SAR86 cluster</taxon>
    </lineage>
</organism>
<evidence type="ECO:0000259" key="3">
    <source>
        <dbReference type="Pfam" id="PF01323"/>
    </source>
</evidence>
<dbReference type="InterPro" id="IPR001853">
    <property type="entry name" value="DSBA-like_thioredoxin_dom"/>
</dbReference>
<evidence type="ECO:0000313" key="5">
    <source>
        <dbReference type="Proteomes" id="UP000705230"/>
    </source>
</evidence>
<proteinExistence type="inferred from homology"/>
<dbReference type="AlphaFoldDB" id="A0A937JDR6"/>
<comment type="caution">
    <text evidence="4">The sequence shown here is derived from an EMBL/GenBank/DDBJ whole genome shotgun (WGS) entry which is preliminary data.</text>
</comment>
<feature type="domain" description="DSBA-like thioredoxin" evidence="3">
    <location>
        <begin position="5"/>
        <end position="199"/>
    </location>
</feature>
<dbReference type="CDD" id="cd03022">
    <property type="entry name" value="DsbA_HCCA_Iso"/>
    <property type="match status" value="1"/>
</dbReference>
<feature type="active site" description="Nucleophile" evidence="2">
    <location>
        <position position="13"/>
    </location>
</feature>
<protein>
    <recommendedName>
        <fullName evidence="1">2-hydroxychromene-2-carboxylate isomerase</fullName>
        <ecNumber evidence="1">5.99.1.4</ecNumber>
    </recommendedName>
</protein>
<dbReference type="Proteomes" id="UP000705230">
    <property type="component" value="Unassembled WGS sequence"/>
</dbReference>
<dbReference type="EMBL" id="JADHSG010000003">
    <property type="protein sequence ID" value="MBL6903264.1"/>
    <property type="molecule type" value="Genomic_DNA"/>
</dbReference>
<evidence type="ECO:0000256" key="2">
    <source>
        <dbReference type="PIRSR" id="PIRSR006386-1"/>
    </source>
</evidence>
<comment type="similarity">
    <text evidence="1">Belongs to the GST superfamily. NadH family.</text>
</comment>
<dbReference type="InterPro" id="IPR036249">
    <property type="entry name" value="Thioredoxin-like_sf"/>
</dbReference>
<dbReference type="EC" id="5.99.1.4" evidence="1"/>
<sequence>MKMKVDFIFDFASPNAYFCHKVIPEIENRTGISFNYVPCLLGGIFKITNNQAPMMAFNGITNKLEYQNIEIQRFIQKHDLKNFTMNSFFPVMTLQLQRGAIAAKSLNVFDDYIEAIFKGMWEMSLNLADQEILIELLATETQIDIPNLIEKMQTQEIKDQLIQNTSSAVERGAFGIPTFFVDDEIFFGKDSLGDLEDFITK</sequence>
<accession>A0A937JDR6</accession>
<gene>
    <name evidence="4" type="ORF">ISR29_03580</name>
</gene>
<dbReference type="InterPro" id="IPR044087">
    <property type="entry name" value="NahD-like"/>
</dbReference>
<dbReference type="PANTHER" id="PTHR42943">
    <property type="entry name" value="GLUTATHIONE S-TRANSFERASE KAPPA"/>
    <property type="match status" value="1"/>
</dbReference>
<evidence type="ECO:0000256" key="1">
    <source>
        <dbReference type="PIRNR" id="PIRNR006386"/>
    </source>
</evidence>
<evidence type="ECO:0000313" key="4">
    <source>
        <dbReference type="EMBL" id="MBL6903264.1"/>
    </source>
</evidence>
<dbReference type="GO" id="GO:0018845">
    <property type="term" value="F:2-hydroxychromene-2-carboxylate isomerase activity"/>
    <property type="evidence" value="ECO:0007669"/>
    <property type="project" value="UniProtKB-UniRule"/>
</dbReference>
<dbReference type="PANTHER" id="PTHR42943:SF2">
    <property type="entry name" value="GLUTATHIONE S-TRANSFERASE KAPPA 1"/>
    <property type="match status" value="1"/>
</dbReference>
<reference evidence="4" key="1">
    <citation type="submission" date="2020-10" db="EMBL/GenBank/DDBJ databases">
        <title>Microbiome of the Black Sea water column analyzed by genome centric metagenomics.</title>
        <authorList>
            <person name="Cabello-Yeves P.J."/>
            <person name="Callieri C."/>
            <person name="Picazo A."/>
            <person name="Mehrshad M."/>
            <person name="Haro-Moreno J.M."/>
            <person name="Roda-Garcia J."/>
            <person name="Dzembekova N."/>
            <person name="Slabakova V."/>
            <person name="Slabakova N."/>
            <person name="Moncheva S."/>
            <person name="Rodriguez-Valera F."/>
        </authorList>
    </citation>
    <scope>NUCLEOTIDE SEQUENCE</scope>
    <source>
        <strain evidence="4">BS30m-G43</strain>
    </source>
</reference>
<keyword evidence="1 4" id="KW-0413">Isomerase</keyword>
<dbReference type="Gene3D" id="3.40.30.10">
    <property type="entry name" value="Glutaredoxin"/>
    <property type="match status" value="1"/>
</dbReference>
<dbReference type="InterPro" id="IPR014440">
    <property type="entry name" value="HCCAis_GSTk"/>
</dbReference>
<dbReference type="PIRSF" id="PIRSF006386">
    <property type="entry name" value="HCCAis_GSTk"/>
    <property type="match status" value="1"/>
</dbReference>
<name>A0A937JDR6_9GAMM</name>
<dbReference type="GO" id="GO:1901170">
    <property type="term" value="P:naphthalene catabolic process"/>
    <property type="evidence" value="ECO:0007669"/>
    <property type="project" value="InterPro"/>
</dbReference>
<dbReference type="SUPFAM" id="SSF52833">
    <property type="entry name" value="Thioredoxin-like"/>
    <property type="match status" value="1"/>
</dbReference>
<comment type="catalytic activity">
    <reaction evidence="1">
        <text>2-hydroxychromene-2-carboxylate = (3E)-4-(2-hydroxyphenyl)-2-oxobut-3-enoate</text>
        <dbReference type="Rhea" id="RHEA:27401"/>
        <dbReference type="ChEBI" id="CHEBI:59350"/>
        <dbReference type="ChEBI" id="CHEBI:59353"/>
        <dbReference type="EC" id="5.99.1.4"/>
    </reaction>
</comment>
<dbReference type="GO" id="GO:0004364">
    <property type="term" value="F:glutathione transferase activity"/>
    <property type="evidence" value="ECO:0007669"/>
    <property type="project" value="TreeGrafter"/>
</dbReference>
<dbReference type="GO" id="GO:0004602">
    <property type="term" value="F:glutathione peroxidase activity"/>
    <property type="evidence" value="ECO:0007669"/>
    <property type="project" value="TreeGrafter"/>
</dbReference>
<dbReference type="Pfam" id="PF01323">
    <property type="entry name" value="DSBA"/>
    <property type="match status" value="1"/>
</dbReference>